<name>A0A0F9FGT3_9ZZZZ</name>
<accession>A0A0F9FGT3</accession>
<comment type="caution">
    <text evidence="1">The sequence shown here is derived from an EMBL/GenBank/DDBJ whole genome shotgun (WGS) entry which is preliminary data.</text>
</comment>
<evidence type="ECO:0000313" key="1">
    <source>
        <dbReference type="EMBL" id="KKL85483.1"/>
    </source>
</evidence>
<gene>
    <name evidence="1" type="ORF">LCGC14_1954290</name>
</gene>
<proteinExistence type="predicted"/>
<organism evidence="1">
    <name type="scientific">marine sediment metagenome</name>
    <dbReference type="NCBI Taxonomy" id="412755"/>
    <lineage>
        <taxon>unclassified sequences</taxon>
        <taxon>metagenomes</taxon>
        <taxon>ecological metagenomes</taxon>
    </lineage>
</organism>
<dbReference type="AlphaFoldDB" id="A0A0F9FGT3"/>
<sequence length="59" mass="6397">MSPLWTDTSSASSICWAQLSTDTREGDIDFVLAVSAQFPMCISDETARALPVYSIISNP</sequence>
<protein>
    <submittedName>
        <fullName evidence="1">Uncharacterized protein</fullName>
    </submittedName>
</protein>
<dbReference type="EMBL" id="LAZR01021394">
    <property type="protein sequence ID" value="KKL85483.1"/>
    <property type="molecule type" value="Genomic_DNA"/>
</dbReference>
<reference evidence="1" key="1">
    <citation type="journal article" date="2015" name="Nature">
        <title>Complex archaea that bridge the gap between prokaryotes and eukaryotes.</title>
        <authorList>
            <person name="Spang A."/>
            <person name="Saw J.H."/>
            <person name="Jorgensen S.L."/>
            <person name="Zaremba-Niedzwiedzka K."/>
            <person name="Martijn J."/>
            <person name="Lind A.E."/>
            <person name="van Eijk R."/>
            <person name="Schleper C."/>
            <person name="Guy L."/>
            <person name="Ettema T.J."/>
        </authorList>
    </citation>
    <scope>NUCLEOTIDE SEQUENCE</scope>
</reference>